<comment type="caution">
    <text evidence="2">The sequence shown here is derived from an EMBL/GenBank/DDBJ whole genome shotgun (WGS) entry which is preliminary data.</text>
</comment>
<dbReference type="PANTHER" id="PTHR19446">
    <property type="entry name" value="REVERSE TRANSCRIPTASES"/>
    <property type="match status" value="1"/>
</dbReference>
<evidence type="ECO:0000313" key="3">
    <source>
        <dbReference type="Proteomes" id="UP001054837"/>
    </source>
</evidence>
<protein>
    <submittedName>
        <fullName evidence="2">RNA-directed DNA polymerase from mobile element jockey</fullName>
    </submittedName>
</protein>
<name>A0AAV4UJI0_9ARAC</name>
<dbReference type="Pfam" id="PF00078">
    <property type="entry name" value="RVT_1"/>
    <property type="match status" value="1"/>
</dbReference>
<dbReference type="EMBL" id="BPLQ01011437">
    <property type="protein sequence ID" value="GIY57886.1"/>
    <property type="molecule type" value="Genomic_DNA"/>
</dbReference>
<evidence type="ECO:0000259" key="1">
    <source>
        <dbReference type="Pfam" id="PF00078"/>
    </source>
</evidence>
<organism evidence="2 3">
    <name type="scientific">Caerostris darwini</name>
    <dbReference type="NCBI Taxonomy" id="1538125"/>
    <lineage>
        <taxon>Eukaryota</taxon>
        <taxon>Metazoa</taxon>
        <taxon>Ecdysozoa</taxon>
        <taxon>Arthropoda</taxon>
        <taxon>Chelicerata</taxon>
        <taxon>Arachnida</taxon>
        <taxon>Araneae</taxon>
        <taxon>Araneomorphae</taxon>
        <taxon>Entelegynae</taxon>
        <taxon>Araneoidea</taxon>
        <taxon>Araneidae</taxon>
        <taxon>Caerostris</taxon>
    </lineage>
</organism>
<proteinExistence type="predicted"/>
<dbReference type="Proteomes" id="UP001054837">
    <property type="component" value="Unassembled WGS sequence"/>
</dbReference>
<evidence type="ECO:0000313" key="2">
    <source>
        <dbReference type="EMBL" id="GIY57886.1"/>
    </source>
</evidence>
<feature type="domain" description="Reverse transcriptase" evidence="1">
    <location>
        <begin position="68"/>
        <end position="132"/>
    </location>
</feature>
<keyword evidence="2" id="KW-0808">Transferase</keyword>
<reference evidence="2 3" key="1">
    <citation type="submission" date="2021-06" db="EMBL/GenBank/DDBJ databases">
        <title>Caerostris darwini draft genome.</title>
        <authorList>
            <person name="Kono N."/>
            <person name="Arakawa K."/>
        </authorList>
    </citation>
    <scope>NUCLEOTIDE SEQUENCE [LARGE SCALE GENOMIC DNA]</scope>
</reference>
<keyword evidence="3" id="KW-1185">Reference proteome</keyword>
<sequence length="150" mass="17348">MVDISTGEIAAVIDNLKPKKAAGLDGIPGEIIKEFFYANPEWFTELLNQLLRRGNFPEIWKVARVVLIPKEDRDLTHAKDYRPICILPCWGKEFDKILSERLSFHLENNNLLHPLQFGFRKKRSTIHALHNIMKYIQEAQDRGMLPASSH</sequence>
<keyword evidence="2" id="KW-0695">RNA-directed DNA polymerase</keyword>
<dbReference type="GO" id="GO:0003964">
    <property type="term" value="F:RNA-directed DNA polymerase activity"/>
    <property type="evidence" value="ECO:0007669"/>
    <property type="project" value="UniProtKB-KW"/>
</dbReference>
<dbReference type="AlphaFoldDB" id="A0AAV4UJI0"/>
<gene>
    <name evidence="2" type="primary">pol_2826</name>
    <name evidence="2" type="ORF">CDAR_197081</name>
</gene>
<accession>A0AAV4UJI0</accession>
<keyword evidence="2" id="KW-0548">Nucleotidyltransferase</keyword>
<dbReference type="SUPFAM" id="SSF56672">
    <property type="entry name" value="DNA/RNA polymerases"/>
    <property type="match status" value="1"/>
</dbReference>
<dbReference type="InterPro" id="IPR043502">
    <property type="entry name" value="DNA/RNA_pol_sf"/>
</dbReference>
<dbReference type="InterPro" id="IPR000477">
    <property type="entry name" value="RT_dom"/>
</dbReference>